<comment type="caution">
    <text evidence="1">The sequence shown here is derived from an EMBL/GenBank/DDBJ whole genome shotgun (WGS) entry which is preliminary data.</text>
</comment>
<dbReference type="Proteomes" id="UP001066276">
    <property type="component" value="Chromosome 3_2"/>
</dbReference>
<keyword evidence="2" id="KW-1185">Reference proteome</keyword>
<proteinExistence type="predicted"/>
<sequence>MRMRVFHFNGRIARGTTDCGRSSSTALQTRRSGATPSLRFSSVYTYFVIVKNNGCYKVQPDSEFYIRSNVYPDDFSKIMKHGLRRLSKKITIDGKFFIPNKGIFAHISHLSNQTLLKGGLSPMEAQIAVADVLHTLRSMSLDPL</sequence>
<dbReference type="AlphaFoldDB" id="A0AAV7TUV3"/>
<evidence type="ECO:0000313" key="1">
    <source>
        <dbReference type="EMBL" id="KAJ1179438.1"/>
    </source>
</evidence>
<accession>A0AAV7TUV3</accession>
<name>A0AAV7TUV3_PLEWA</name>
<gene>
    <name evidence="1" type="ORF">NDU88_004672</name>
</gene>
<protein>
    <submittedName>
        <fullName evidence="1">Uncharacterized protein</fullName>
    </submittedName>
</protein>
<evidence type="ECO:0000313" key="2">
    <source>
        <dbReference type="Proteomes" id="UP001066276"/>
    </source>
</evidence>
<reference evidence="1" key="1">
    <citation type="journal article" date="2022" name="bioRxiv">
        <title>Sequencing and chromosome-scale assembly of the giantPleurodeles waltlgenome.</title>
        <authorList>
            <person name="Brown T."/>
            <person name="Elewa A."/>
            <person name="Iarovenko S."/>
            <person name="Subramanian E."/>
            <person name="Araus A.J."/>
            <person name="Petzold A."/>
            <person name="Susuki M."/>
            <person name="Suzuki K.-i.T."/>
            <person name="Hayashi T."/>
            <person name="Toyoda A."/>
            <person name="Oliveira C."/>
            <person name="Osipova E."/>
            <person name="Leigh N.D."/>
            <person name="Simon A."/>
            <person name="Yun M.H."/>
        </authorList>
    </citation>
    <scope>NUCLEOTIDE SEQUENCE</scope>
    <source>
        <strain evidence="1">20211129_DDA</strain>
        <tissue evidence="1">Liver</tissue>
    </source>
</reference>
<dbReference type="EMBL" id="JANPWB010000006">
    <property type="protein sequence ID" value="KAJ1179438.1"/>
    <property type="molecule type" value="Genomic_DNA"/>
</dbReference>
<organism evidence="1 2">
    <name type="scientific">Pleurodeles waltl</name>
    <name type="common">Iberian ribbed newt</name>
    <dbReference type="NCBI Taxonomy" id="8319"/>
    <lineage>
        <taxon>Eukaryota</taxon>
        <taxon>Metazoa</taxon>
        <taxon>Chordata</taxon>
        <taxon>Craniata</taxon>
        <taxon>Vertebrata</taxon>
        <taxon>Euteleostomi</taxon>
        <taxon>Amphibia</taxon>
        <taxon>Batrachia</taxon>
        <taxon>Caudata</taxon>
        <taxon>Salamandroidea</taxon>
        <taxon>Salamandridae</taxon>
        <taxon>Pleurodelinae</taxon>
        <taxon>Pleurodeles</taxon>
    </lineage>
</organism>